<dbReference type="Pfam" id="PF00364">
    <property type="entry name" value="Biotin_lipoyl"/>
    <property type="match status" value="1"/>
</dbReference>
<evidence type="ECO:0000256" key="3">
    <source>
        <dbReference type="ARBA" id="ARBA00022516"/>
    </source>
</evidence>
<feature type="compositionally biased region" description="Basic and acidic residues" evidence="9">
    <location>
        <begin position="27"/>
        <end position="39"/>
    </location>
</feature>
<evidence type="ECO:0000256" key="4">
    <source>
        <dbReference type="ARBA" id="ARBA00022832"/>
    </source>
</evidence>
<evidence type="ECO:0000256" key="9">
    <source>
        <dbReference type="SAM" id="MobiDB-lite"/>
    </source>
</evidence>
<dbReference type="PROSITE" id="PS00188">
    <property type="entry name" value="BIOTIN"/>
    <property type="match status" value="1"/>
</dbReference>
<comment type="pathway">
    <text evidence="1 8">Lipid metabolism; fatty acid biosynthesis.</text>
</comment>
<dbReference type="PROSITE" id="PS50968">
    <property type="entry name" value="BIOTINYL_LIPOYL"/>
    <property type="match status" value="1"/>
</dbReference>
<evidence type="ECO:0000313" key="11">
    <source>
        <dbReference type="EMBL" id="SFE72036.1"/>
    </source>
</evidence>
<evidence type="ECO:0000259" key="10">
    <source>
        <dbReference type="PROSITE" id="PS50968"/>
    </source>
</evidence>
<keyword evidence="7 8" id="KW-0092">Biotin</keyword>
<feature type="region of interest" description="Disordered" evidence="9">
    <location>
        <begin position="27"/>
        <end position="108"/>
    </location>
</feature>
<dbReference type="GO" id="GO:0009317">
    <property type="term" value="C:acetyl-CoA carboxylase complex"/>
    <property type="evidence" value="ECO:0007669"/>
    <property type="project" value="InterPro"/>
</dbReference>
<dbReference type="PANTHER" id="PTHR45266:SF3">
    <property type="entry name" value="OXALOACETATE DECARBOXYLASE ALPHA CHAIN"/>
    <property type="match status" value="1"/>
</dbReference>
<dbReference type="InterPro" id="IPR000089">
    <property type="entry name" value="Biotin_lipoyl"/>
</dbReference>
<dbReference type="RefSeq" id="WP_091660413.1">
    <property type="nucleotide sequence ID" value="NZ_FONT01000003.1"/>
</dbReference>
<accession>A0A1I2CUN8</accession>
<dbReference type="Gene3D" id="2.40.50.100">
    <property type="match status" value="1"/>
</dbReference>
<dbReference type="AlphaFoldDB" id="A0A1I2CUN8"/>
<evidence type="ECO:0000256" key="5">
    <source>
        <dbReference type="ARBA" id="ARBA00023098"/>
    </source>
</evidence>
<keyword evidence="3 8" id="KW-0444">Lipid biosynthesis</keyword>
<evidence type="ECO:0000256" key="7">
    <source>
        <dbReference type="ARBA" id="ARBA00023267"/>
    </source>
</evidence>
<feature type="compositionally biased region" description="Low complexity" evidence="9">
    <location>
        <begin position="45"/>
        <end position="54"/>
    </location>
</feature>
<sequence length="169" mass="18542">MYKVNEIKELIRAVDKSGIGELEIRGENKEKLIIKKEGSVEASGQQEAPQAPAVSAPPAPPVKEEANQTAVKEEKTSASETTQTEEKKDETLQEITAPMVGTFYRAPSPDADPYVKEGDKIQEDTVVCIVEAMKLMNELEAEVSGEIVEILVENGELVEYGQPLFLVRP</sequence>
<proteinExistence type="predicted"/>
<evidence type="ECO:0000313" key="12">
    <source>
        <dbReference type="Proteomes" id="UP000199516"/>
    </source>
</evidence>
<feature type="domain" description="Lipoyl-binding" evidence="10">
    <location>
        <begin position="92"/>
        <end position="168"/>
    </location>
</feature>
<evidence type="ECO:0000256" key="2">
    <source>
        <dbReference type="ARBA" id="ARBA00017562"/>
    </source>
</evidence>
<name>A0A1I2CUN8_9BACI</name>
<dbReference type="CDD" id="cd06850">
    <property type="entry name" value="biotinyl_domain"/>
    <property type="match status" value="1"/>
</dbReference>
<gene>
    <name evidence="11" type="ORF">SAMN05192532_103217</name>
</gene>
<dbReference type="InterPro" id="IPR001882">
    <property type="entry name" value="Biotin_BS"/>
</dbReference>
<dbReference type="SUPFAM" id="SSF51230">
    <property type="entry name" value="Single hybrid motif"/>
    <property type="match status" value="1"/>
</dbReference>
<evidence type="ECO:0000256" key="6">
    <source>
        <dbReference type="ARBA" id="ARBA00023160"/>
    </source>
</evidence>
<protein>
    <recommendedName>
        <fullName evidence="2 8">Biotin carboxyl carrier protein of acetyl-CoA carboxylase</fullName>
    </recommendedName>
</protein>
<dbReference type="NCBIfam" id="NF005457">
    <property type="entry name" value="PRK07051.1"/>
    <property type="match status" value="1"/>
</dbReference>
<dbReference type="Proteomes" id="UP000199516">
    <property type="component" value="Unassembled WGS sequence"/>
</dbReference>
<keyword evidence="12" id="KW-1185">Reference proteome</keyword>
<dbReference type="OrthoDB" id="9811735at2"/>
<evidence type="ECO:0000256" key="8">
    <source>
        <dbReference type="RuleBase" id="RU364072"/>
    </source>
</evidence>
<comment type="function">
    <text evidence="8">This protein is a component of the acetyl coenzyme A carboxylase complex; first, biotin carboxylase catalyzes the carboxylation of the carrier protein and then the transcarboxylase transfers the carboxyl group to form malonyl-CoA.</text>
</comment>
<dbReference type="GO" id="GO:0006633">
    <property type="term" value="P:fatty acid biosynthetic process"/>
    <property type="evidence" value="ECO:0007669"/>
    <property type="project" value="UniProtKB-UniPathway"/>
</dbReference>
<keyword evidence="6 8" id="KW-0275">Fatty acid biosynthesis</keyword>
<dbReference type="PANTHER" id="PTHR45266">
    <property type="entry name" value="OXALOACETATE DECARBOXYLASE ALPHA CHAIN"/>
    <property type="match status" value="1"/>
</dbReference>
<dbReference type="NCBIfam" id="TIGR00531">
    <property type="entry name" value="BCCP"/>
    <property type="match status" value="1"/>
</dbReference>
<dbReference type="PRINTS" id="PR01071">
    <property type="entry name" value="ACOABIOTINCC"/>
</dbReference>
<dbReference type="InterPro" id="IPR050709">
    <property type="entry name" value="Biotin_Carboxyl_Carrier/Decarb"/>
</dbReference>
<dbReference type="UniPathway" id="UPA00094"/>
<dbReference type="EMBL" id="FONT01000003">
    <property type="protein sequence ID" value="SFE72036.1"/>
    <property type="molecule type" value="Genomic_DNA"/>
</dbReference>
<dbReference type="STRING" id="930128.SAMN05192532_103217"/>
<organism evidence="11 12">
    <name type="scientific">Alteribacillus iranensis</name>
    <dbReference type="NCBI Taxonomy" id="930128"/>
    <lineage>
        <taxon>Bacteria</taxon>
        <taxon>Bacillati</taxon>
        <taxon>Bacillota</taxon>
        <taxon>Bacilli</taxon>
        <taxon>Bacillales</taxon>
        <taxon>Bacillaceae</taxon>
        <taxon>Alteribacillus</taxon>
    </lineage>
</organism>
<evidence type="ECO:0000256" key="1">
    <source>
        <dbReference type="ARBA" id="ARBA00005194"/>
    </source>
</evidence>
<dbReference type="GO" id="GO:0003989">
    <property type="term" value="F:acetyl-CoA carboxylase activity"/>
    <property type="evidence" value="ECO:0007669"/>
    <property type="project" value="InterPro"/>
</dbReference>
<keyword evidence="4 8" id="KW-0276">Fatty acid metabolism</keyword>
<dbReference type="InterPro" id="IPR011053">
    <property type="entry name" value="Single_hybrid_motif"/>
</dbReference>
<feature type="compositionally biased region" description="Basic and acidic residues" evidence="9">
    <location>
        <begin position="62"/>
        <end position="77"/>
    </location>
</feature>
<reference evidence="11 12" key="1">
    <citation type="submission" date="2016-10" db="EMBL/GenBank/DDBJ databases">
        <authorList>
            <person name="de Groot N.N."/>
        </authorList>
    </citation>
    <scope>NUCLEOTIDE SEQUENCE [LARGE SCALE GENOMIC DNA]</scope>
    <source>
        <strain evidence="11 12">DSM 23995</strain>
    </source>
</reference>
<keyword evidence="5 8" id="KW-0443">Lipid metabolism</keyword>
<dbReference type="InterPro" id="IPR001249">
    <property type="entry name" value="AcCoA_biotinCC"/>
</dbReference>